<evidence type="ECO:0000256" key="5">
    <source>
        <dbReference type="ARBA" id="ARBA00022741"/>
    </source>
</evidence>
<dbReference type="KEGG" id="rher:EHE19_004450"/>
<dbReference type="Gene3D" id="3.30.450.40">
    <property type="match status" value="1"/>
</dbReference>
<dbReference type="SUPFAM" id="SSF55785">
    <property type="entry name" value="PYP-like sensor domain (PAS domain)"/>
    <property type="match status" value="1"/>
</dbReference>
<keyword evidence="8" id="KW-0902">Two-component regulatory system</keyword>
<dbReference type="GO" id="GO:0009927">
    <property type="term" value="F:histidine phosphotransfer kinase activity"/>
    <property type="evidence" value="ECO:0007669"/>
    <property type="project" value="TreeGrafter"/>
</dbReference>
<dbReference type="InterPro" id="IPR004358">
    <property type="entry name" value="Sig_transdc_His_kin-like_C"/>
</dbReference>
<name>A0A4U7JDN4_9FIRM</name>
<dbReference type="InterPro" id="IPR036097">
    <property type="entry name" value="HisK_dim/P_sf"/>
</dbReference>
<keyword evidence="4" id="KW-0808">Transferase</keyword>
<dbReference type="SUPFAM" id="SSF55874">
    <property type="entry name" value="ATPase domain of HSP90 chaperone/DNA topoisomerase II/histidine kinase"/>
    <property type="match status" value="1"/>
</dbReference>
<dbReference type="InterPro" id="IPR000014">
    <property type="entry name" value="PAS"/>
</dbReference>
<evidence type="ECO:0000256" key="8">
    <source>
        <dbReference type="ARBA" id="ARBA00023012"/>
    </source>
</evidence>
<dbReference type="RefSeq" id="WP_137698081.1">
    <property type="nucleotide sequence ID" value="NZ_CP061336.1"/>
</dbReference>
<evidence type="ECO:0000256" key="6">
    <source>
        <dbReference type="ARBA" id="ARBA00022777"/>
    </source>
</evidence>
<dbReference type="Proteomes" id="UP000306409">
    <property type="component" value="Chromosome"/>
</dbReference>
<sequence>MKKSSSTLHGKKSEINASDLADIVSILDRDGTYAIIGNNARDFFSPTDSFEKAGCTYRDGAYYDESGNELPSKKLPIIQVINGEKTIQEKLVYTSDLGTFYFNLKGTPVYNSEGNLLVGISCSLNATGQVKNNKKLVHPVNILEIANDAIVAFDPNHRLTYMNPAAEQMYGWTASQAIGKTSEEILQLTFPEEHKFDANSKHNPLETLRAEYIHHRKDGSSFWVETTSRAYYDKYGCVLGYVVVGHDITARKQAEKISNSVKERLAQELALKNRLHAVSEQSSSKGNIKEVLDEIIKTVIEFTNADGCCIHLFDDKTGKISVMSHKGLDESSLKFFNKFNNLQKPKEHLHKLKERIIIKDISQCPIPFNKHDIPDISLIGNKTIQFTPLISRSDQLLGILSTQYKPDHRFEEWENSLLDMLSRLSLDIIEHLQYEINKELLIESEREKNEALQKSIEMKDEFLALISHEFKTPLTVINSAIQALELLCKEELSPKAKWFISKIRQNSYRQLRLVNNLLDITRFNSGQLKLHQTNEDIVFLTKSITDSVQLYAQQKGIKLYFSSTIKYMEIAIDEEKYERILLNLLSNAIKFTPKGKAINVNVSQKTVDKKRMVCIQIKDNGIGIPKDKVNVIFERFGQVDNSLTRQAEGTGIGLSLVKMLVESQDGIIKLDSKVGQGSSFNVFFPARKNRKTKTKPVKCGINDGRLIRAIEVEFSDIYK</sequence>
<dbReference type="SMART" id="SM00388">
    <property type="entry name" value="HisKA"/>
    <property type="match status" value="1"/>
</dbReference>
<dbReference type="InterPro" id="IPR003661">
    <property type="entry name" value="HisK_dim/P_dom"/>
</dbReference>
<dbReference type="SUPFAM" id="SSF55781">
    <property type="entry name" value="GAF domain-like"/>
    <property type="match status" value="1"/>
</dbReference>
<protein>
    <recommendedName>
        <fullName evidence="2">histidine kinase</fullName>
        <ecNumber evidence="2">2.7.13.3</ecNumber>
    </recommendedName>
</protein>
<evidence type="ECO:0000256" key="4">
    <source>
        <dbReference type="ARBA" id="ARBA00022679"/>
    </source>
</evidence>
<dbReference type="InterPro" id="IPR001610">
    <property type="entry name" value="PAC"/>
</dbReference>
<dbReference type="PRINTS" id="PR00344">
    <property type="entry name" value="BCTRLSENSOR"/>
</dbReference>
<dbReference type="FunFam" id="3.30.565.10:FF:000037">
    <property type="entry name" value="Hybrid sensor histidine kinase/response regulator"/>
    <property type="match status" value="1"/>
</dbReference>
<dbReference type="PROSITE" id="PS50109">
    <property type="entry name" value="HIS_KIN"/>
    <property type="match status" value="1"/>
</dbReference>
<evidence type="ECO:0000256" key="7">
    <source>
        <dbReference type="ARBA" id="ARBA00022840"/>
    </source>
</evidence>
<dbReference type="NCBIfam" id="TIGR00229">
    <property type="entry name" value="sensory_box"/>
    <property type="match status" value="1"/>
</dbReference>
<dbReference type="InterPro" id="IPR013656">
    <property type="entry name" value="PAS_4"/>
</dbReference>
<dbReference type="PANTHER" id="PTHR43047:SF72">
    <property type="entry name" value="OSMOSENSING HISTIDINE PROTEIN KINASE SLN1"/>
    <property type="match status" value="1"/>
</dbReference>
<keyword evidence="5" id="KW-0547">Nucleotide-binding</keyword>
<dbReference type="InterPro" id="IPR003018">
    <property type="entry name" value="GAF"/>
</dbReference>
<evidence type="ECO:0000313" key="9">
    <source>
        <dbReference type="EMBL" id="QNU67723.1"/>
    </source>
</evidence>
<comment type="catalytic activity">
    <reaction evidence="1">
        <text>ATP + protein L-histidine = ADP + protein N-phospho-L-histidine.</text>
        <dbReference type="EC" id="2.7.13.3"/>
    </reaction>
</comment>
<accession>A0A4U7JDN4</accession>
<organism evidence="9 10">
    <name type="scientific">Ruminiclostridium herbifermentans</name>
    <dbReference type="NCBI Taxonomy" id="2488810"/>
    <lineage>
        <taxon>Bacteria</taxon>
        <taxon>Bacillati</taxon>
        <taxon>Bacillota</taxon>
        <taxon>Clostridia</taxon>
        <taxon>Eubacteriales</taxon>
        <taxon>Oscillospiraceae</taxon>
        <taxon>Ruminiclostridium</taxon>
    </lineage>
</organism>
<keyword evidence="10" id="KW-1185">Reference proteome</keyword>
<evidence type="ECO:0000256" key="3">
    <source>
        <dbReference type="ARBA" id="ARBA00022553"/>
    </source>
</evidence>
<dbReference type="InterPro" id="IPR029016">
    <property type="entry name" value="GAF-like_dom_sf"/>
</dbReference>
<dbReference type="InterPro" id="IPR005467">
    <property type="entry name" value="His_kinase_dom"/>
</dbReference>
<dbReference type="PROSITE" id="PS50112">
    <property type="entry name" value="PAS"/>
    <property type="match status" value="1"/>
</dbReference>
<dbReference type="SMART" id="SM00086">
    <property type="entry name" value="PAC"/>
    <property type="match status" value="2"/>
</dbReference>
<dbReference type="GO" id="GO:0005524">
    <property type="term" value="F:ATP binding"/>
    <property type="evidence" value="ECO:0007669"/>
    <property type="project" value="UniProtKB-KW"/>
</dbReference>
<reference evidence="9 10" key="1">
    <citation type="submission" date="2020-09" db="EMBL/GenBank/DDBJ databases">
        <title>Characterization and genome sequencing of Ruminiclostridium sp. nov. MA18.</title>
        <authorList>
            <person name="Rettenmaier R."/>
            <person name="Kowollik M.-L."/>
            <person name="Liebl W."/>
            <person name="Zverlov V."/>
        </authorList>
    </citation>
    <scope>NUCLEOTIDE SEQUENCE [LARGE SCALE GENOMIC DNA]</scope>
    <source>
        <strain evidence="9 10">MA18</strain>
    </source>
</reference>
<dbReference type="Gene3D" id="3.30.450.20">
    <property type="entry name" value="PAS domain"/>
    <property type="match status" value="1"/>
</dbReference>
<dbReference type="SMART" id="SM00091">
    <property type="entry name" value="PAS"/>
    <property type="match status" value="1"/>
</dbReference>
<dbReference type="InterPro" id="IPR035965">
    <property type="entry name" value="PAS-like_dom_sf"/>
</dbReference>
<evidence type="ECO:0000313" key="10">
    <source>
        <dbReference type="Proteomes" id="UP000306409"/>
    </source>
</evidence>
<dbReference type="Gene3D" id="3.30.565.10">
    <property type="entry name" value="Histidine kinase-like ATPase, C-terminal domain"/>
    <property type="match status" value="1"/>
</dbReference>
<dbReference type="SMART" id="SM00387">
    <property type="entry name" value="HATPase_c"/>
    <property type="match status" value="1"/>
</dbReference>
<keyword evidence="6" id="KW-0418">Kinase</keyword>
<dbReference type="EC" id="2.7.13.3" evidence="2"/>
<dbReference type="PANTHER" id="PTHR43047">
    <property type="entry name" value="TWO-COMPONENT HISTIDINE PROTEIN KINASE"/>
    <property type="match status" value="1"/>
</dbReference>
<dbReference type="Pfam" id="PF00512">
    <property type="entry name" value="HisKA"/>
    <property type="match status" value="1"/>
</dbReference>
<dbReference type="AlphaFoldDB" id="A0A4U7JDN4"/>
<dbReference type="GO" id="GO:0000155">
    <property type="term" value="F:phosphorelay sensor kinase activity"/>
    <property type="evidence" value="ECO:0007669"/>
    <property type="project" value="InterPro"/>
</dbReference>
<evidence type="ECO:0000256" key="1">
    <source>
        <dbReference type="ARBA" id="ARBA00000085"/>
    </source>
</evidence>
<dbReference type="OrthoDB" id="9813394at2"/>
<keyword evidence="3" id="KW-0597">Phosphoprotein</keyword>
<dbReference type="PROSITE" id="PS50113">
    <property type="entry name" value="PAC"/>
    <property type="match status" value="1"/>
</dbReference>
<proteinExistence type="predicted"/>
<keyword evidence="7" id="KW-0067">ATP-binding</keyword>
<evidence type="ECO:0000256" key="2">
    <source>
        <dbReference type="ARBA" id="ARBA00012438"/>
    </source>
</evidence>
<gene>
    <name evidence="9" type="ORF">EHE19_004450</name>
</gene>
<dbReference type="Pfam" id="PF08448">
    <property type="entry name" value="PAS_4"/>
    <property type="match status" value="1"/>
</dbReference>
<dbReference type="Gene3D" id="1.10.287.130">
    <property type="match status" value="1"/>
</dbReference>
<dbReference type="CDD" id="cd00082">
    <property type="entry name" value="HisKA"/>
    <property type="match status" value="1"/>
</dbReference>
<dbReference type="Pfam" id="PF01590">
    <property type="entry name" value="GAF"/>
    <property type="match status" value="1"/>
</dbReference>
<dbReference type="InterPro" id="IPR003594">
    <property type="entry name" value="HATPase_dom"/>
</dbReference>
<dbReference type="InterPro" id="IPR036890">
    <property type="entry name" value="HATPase_C_sf"/>
</dbReference>
<dbReference type="EMBL" id="CP061336">
    <property type="protein sequence ID" value="QNU67723.1"/>
    <property type="molecule type" value="Genomic_DNA"/>
</dbReference>
<dbReference type="CDD" id="cd00130">
    <property type="entry name" value="PAS"/>
    <property type="match status" value="1"/>
</dbReference>
<dbReference type="InterPro" id="IPR000700">
    <property type="entry name" value="PAS-assoc_C"/>
</dbReference>
<dbReference type="SUPFAM" id="SSF47384">
    <property type="entry name" value="Homodimeric domain of signal transducing histidine kinase"/>
    <property type="match status" value="1"/>
</dbReference>
<dbReference type="GO" id="GO:0005886">
    <property type="term" value="C:plasma membrane"/>
    <property type="evidence" value="ECO:0007669"/>
    <property type="project" value="TreeGrafter"/>
</dbReference>
<dbReference type="Pfam" id="PF02518">
    <property type="entry name" value="HATPase_c"/>
    <property type="match status" value="1"/>
</dbReference>